<comment type="caution">
    <text evidence="2">The sequence shown here is derived from an EMBL/GenBank/DDBJ whole genome shotgun (WGS) entry which is preliminary data.</text>
</comment>
<keyword evidence="3" id="KW-1185">Reference proteome</keyword>
<evidence type="ECO:0000256" key="1">
    <source>
        <dbReference type="SAM" id="SignalP"/>
    </source>
</evidence>
<sequence length="1070" mass="120819">MKKSILPVLLAVALATAACTSNTKRQTATLSDDSLYTTFRDPGHEWRGKPFWSWNGRLEKDELIRQLHIFKEMGMGGAFLHSRVGLKTEYLGQEWFDLTNAVADEAEKIGMEAFLYDEDRWPSGSAGGMVTENPAYRMNFVTLYTMPAEEFKWDNDSIVSAFVCKLDGIDYSELERLTPESDMTRYAGRTVLKFQHETEKCSDGYNGTTYLDPMNREATDRYIYLTHDQYEKHCGARLGGNIQGIFTDEPHRGGLFTSHESKTDGVTSGIHHIPWTPKLPKEYKKTYGEDLTAELPKIFLRENGERVNDAKWQYCDLVQTLFLKNFAQPQYDWCTKHNMIYTGHVLHENSFSNQVTMQGSLMRFYEYQHNPGVDMLTEHDNSYWVVKQLSSAARQLDKKWLLSELYGCTGWQFNFANHKAVGDWQALFGINVRCHHLSWYTMEGEAKRDYPASIFYQSPWWKEYKYVEDYFSRLGVMLNQGAPVCDLLIVNPIESVMSQVSVKSFNGLGASAPEIVSMEQKYADLFHWLAGERIDFDYGDEEMMGRLSSVGKDAEGNPVFNVGHASYRTVLVGNMETMRETTLKALQKFEEAGGKVIFAGEAPKFVNAVASEAPAQLAAQSIRIDYAQKPIVETVKSLIRPVVQVTDASGNDMKNVFGQVRQDGDRYYVVLMSMDRGRKFDSVTVTLPFAGEVTLWDCKTGDVWKQPTVSSGAEGSKILTSFEPNEEKVYTISAASPAFARQMPVITEKSRISLPDTYDYTLNEPNICVLDVATWQIDEQPAQPLTEIMKIDQAVRKHFDLRPRGGEMVQPWYAEKTDGVNYQKPLGVLKMQFPFDVAVMPSDTLFLCLETPDRFTAVINGRKLSMEQSAGWFIDNSIRKFAVPTNYLQQGRNTVELIANFSRNLDLEALYLIGDFGVELKGIQRTLTKLPAKLKVGDIATQGLPFYSGAVCYQIGNLPKPAAGERIMLQMPGFDGGCIELNNDYAHQICGWAPYQMDVTQVAEKGDVAQLNVVLTRRNTFGPLHALPARAGAYGPWNWRTEGGSFTMDQYTLLPAGLTQQPTLVIDDVK</sequence>
<dbReference type="InterPro" id="IPR053161">
    <property type="entry name" value="Ulvan_degrading_GH"/>
</dbReference>
<reference evidence="2 3" key="1">
    <citation type="submission" date="2020-08" db="EMBL/GenBank/DDBJ databases">
        <title>Genome public.</title>
        <authorList>
            <person name="Liu C."/>
            <person name="Sun Q."/>
        </authorList>
    </citation>
    <scope>NUCLEOTIDE SEQUENCE [LARGE SCALE GENOMIC DNA]</scope>
    <source>
        <strain evidence="2 3">New-7</strain>
    </source>
</reference>
<evidence type="ECO:0000313" key="3">
    <source>
        <dbReference type="Proteomes" id="UP000636891"/>
    </source>
</evidence>
<dbReference type="PROSITE" id="PS51257">
    <property type="entry name" value="PROKAR_LIPOPROTEIN"/>
    <property type="match status" value="1"/>
</dbReference>
<evidence type="ECO:0000313" key="2">
    <source>
        <dbReference type="EMBL" id="MBC5616720.1"/>
    </source>
</evidence>
<gene>
    <name evidence="2" type="ORF">H8S08_06770</name>
</gene>
<proteinExistence type="predicted"/>
<feature type="chain" id="PRO_5045558564" description="Glycoside hydrolase family 2" evidence="1">
    <location>
        <begin position="18"/>
        <end position="1070"/>
    </location>
</feature>
<protein>
    <recommendedName>
        <fullName evidence="4">Glycoside hydrolase family 2</fullName>
    </recommendedName>
</protein>
<dbReference type="EMBL" id="JACOOK010000003">
    <property type="protein sequence ID" value="MBC5616720.1"/>
    <property type="molecule type" value="Genomic_DNA"/>
</dbReference>
<dbReference type="PANTHER" id="PTHR36848">
    <property type="entry name" value="DNA-BINDING PROTEIN (PUTATIVE SECRETED PROTEIN)-RELATED"/>
    <property type="match status" value="1"/>
</dbReference>
<organism evidence="2 3">
    <name type="scientific">Alistipes hominis</name>
    <dbReference type="NCBI Taxonomy" id="2763015"/>
    <lineage>
        <taxon>Bacteria</taxon>
        <taxon>Pseudomonadati</taxon>
        <taxon>Bacteroidota</taxon>
        <taxon>Bacteroidia</taxon>
        <taxon>Bacteroidales</taxon>
        <taxon>Rikenellaceae</taxon>
        <taxon>Alistipes</taxon>
    </lineage>
</organism>
<dbReference type="Proteomes" id="UP000636891">
    <property type="component" value="Unassembled WGS sequence"/>
</dbReference>
<feature type="signal peptide" evidence="1">
    <location>
        <begin position="1"/>
        <end position="17"/>
    </location>
</feature>
<keyword evidence="1" id="KW-0732">Signal</keyword>
<dbReference type="PANTHER" id="PTHR36848:SF2">
    <property type="entry name" value="SECRETED PROTEIN"/>
    <property type="match status" value="1"/>
</dbReference>
<accession>A0ABR7CN18</accession>
<name>A0ABR7CN18_9BACT</name>
<evidence type="ECO:0008006" key="4">
    <source>
        <dbReference type="Google" id="ProtNLM"/>
    </source>
</evidence>
<dbReference type="RefSeq" id="WP_182424207.1">
    <property type="nucleotide sequence ID" value="NZ_JACOOK010000003.1"/>
</dbReference>